<dbReference type="Proteomes" id="UP000256845">
    <property type="component" value="Unassembled WGS sequence"/>
</dbReference>
<proteinExistence type="predicted"/>
<dbReference type="AlphaFoldDB" id="A0A3D9HWP9"/>
<evidence type="ECO:0000313" key="2">
    <source>
        <dbReference type="Proteomes" id="UP000256845"/>
    </source>
</evidence>
<reference evidence="1 2" key="1">
    <citation type="submission" date="2018-07" db="EMBL/GenBank/DDBJ databases">
        <title>Genomic Encyclopedia of Type Strains, Phase III (KMG-III): the genomes of soil and plant-associated and newly described type strains.</title>
        <authorList>
            <person name="Whitman W."/>
        </authorList>
    </citation>
    <scope>NUCLEOTIDE SEQUENCE [LARGE SCALE GENOMIC DNA]</scope>
    <source>
        <strain evidence="1 2">CECT 8488</strain>
    </source>
</reference>
<dbReference type="Gene3D" id="3.10.620.30">
    <property type="match status" value="1"/>
</dbReference>
<evidence type="ECO:0000313" key="1">
    <source>
        <dbReference type="EMBL" id="RED53830.1"/>
    </source>
</evidence>
<dbReference type="SUPFAM" id="SSF54001">
    <property type="entry name" value="Cysteine proteinases"/>
    <property type="match status" value="1"/>
</dbReference>
<keyword evidence="2" id="KW-1185">Reference proteome</keyword>
<sequence length="192" mass="21557">MPTVNDVLAAVPIYHQVRNIPYGGIGQRRVEDVLVNGRGSCSGKHLLLQKRLRQAGYRAEVVTIFTWFDLGIPNHPAMPDEIRAMLTVGKVPDYHHYVELHIGERVLKLDATWHDGLKPFGFPVNDCWDGAGDTVLAAPAVDYFPPQDDLAGFKAAKVAALSQNMQERRRRFFQATADWITELLRAEPVLRS</sequence>
<gene>
    <name evidence="1" type="ORF">DFP90_101629</name>
</gene>
<dbReference type="OrthoDB" id="7854984at2"/>
<dbReference type="EMBL" id="QRDW01000001">
    <property type="protein sequence ID" value="RED53830.1"/>
    <property type="molecule type" value="Genomic_DNA"/>
</dbReference>
<accession>A0A3D9HWP9</accession>
<protein>
    <submittedName>
        <fullName evidence="1">Transglutaminase superfamily protein</fullName>
    </submittedName>
</protein>
<comment type="caution">
    <text evidence="1">The sequence shown here is derived from an EMBL/GenBank/DDBJ whole genome shotgun (WGS) entry which is preliminary data.</text>
</comment>
<name>A0A3D9HWP9_9PROT</name>
<organism evidence="1 2">
    <name type="scientific">Aestuariispira insulae</name>
    <dbReference type="NCBI Taxonomy" id="1461337"/>
    <lineage>
        <taxon>Bacteria</taxon>
        <taxon>Pseudomonadati</taxon>
        <taxon>Pseudomonadota</taxon>
        <taxon>Alphaproteobacteria</taxon>
        <taxon>Rhodospirillales</taxon>
        <taxon>Kiloniellaceae</taxon>
        <taxon>Aestuariispira</taxon>
    </lineage>
</organism>
<dbReference type="InterPro" id="IPR038765">
    <property type="entry name" value="Papain-like_cys_pep_sf"/>
</dbReference>